<feature type="region of interest" description="Disordered" evidence="1">
    <location>
        <begin position="1"/>
        <end position="35"/>
    </location>
</feature>
<dbReference type="Proteomes" id="UP001153269">
    <property type="component" value="Unassembled WGS sequence"/>
</dbReference>
<evidence type="ECO:0000313" key="3">
    <source>
        <dbReference type="Proteomes" id="UP001153269"/>
    </source>
</evidence>
<evidence type="ECO:0000256" key="1">
    <source>
        <dbReference type="SAM" id="MobiDB-lite"/>
    </source>
</evidence>
<reference evidence="2" key="1">
    <citation type="submission" date="2020-03" db="EMBL/GenBank/DDBJ databases">
        <authorList>
            <person name="Weist P."/>
        </authorList>
    </citation>
    <scope>NUCLEOTIDE SEQUENCE</scope>
</reference>
<proteinExistence type="predicted"/>
<dbReference type="EMBL" id="CADEAL010001310">
    <property type="protein sequence ID" value="CAB1431122.1"/>
    <property type="molecule type" value="Genomic_DNA"/>
</dbReference>
<feature type="compositionally biased region" description="Basic and acidic residues" evidence="1">
    <location>
        <begin position="21"/>
        <end position="35"/>
    </location>
</feature>
<accession>A0A9N7UIK2</accession>
<keyword evidence="3" id="KW-1185">Reference proteome</keyword>
<sequence>MKIGHLPCQPSPLSANPCHNNQEKETGKKRGREKSERVWPSCGQCRTTSLRFTYGYLDKDALIQVSRDTGYALFANFGSLSCPRPPSHLYEGDERRAQRMCELEPILDPPLMSTVVRSVITWGTRNESSRWQYNFQLLALILIRAAILCASTQHS</sequence>
<gene>
    <name evidence="2" type="ORF">PLEPLA_LOCUS19121</name>
</gene>
<feature type="compositionally biased region" description="Polar residues" evidence="1">
    <location>
        <begin position="11"/>
        <end position="20"/>
    </location>
</feature>
<organism evidence="2 3">
    <name type="scientific">Pleuronectes platessa</name>
    <name type="common">European plaice</name>
    <dbReference type="NCBI Taxonomy" id="8262"/>
    <lineage>
        <taxon>Eukaryota</taxon>
        <taxon>Metazoa</taxon>
        <taxon>Chordata</taxon>
        <taxon>Craniata</taxon>
        <taxon>Vertebrata</taxon>
        <taxon>Euteleostomi</taxon>
        <taxon>Actinopterygii</taxon>
        <taxon>Neopterygii</taxon>
        <taxon>Teleostei</taxon>
        <taxon>Neoteleostei</taxon>
        <taxon>Acanthomorphata</taxon>
        <taxon>Carangaria</taxon>
        <taxon>Pleuronectiformes</taxon>
        <taxon>Pleuronectoidei</taxon>
        <taxon>Pleuronectidae</taxon>
        <taxon>Pleuronectes</taxon>
    </lineage>
</organism>
<dbReference type="AlphaFoldDB" id="A0A9N7UIK2"/>
<comment type="caution">
    <text evidence="2">The sequence shown here is derived from an EMBL/GenBank/DDBJ whole genome shotgun (WGS) entry which is preliminary data.</text>
</comment>
<name>A0A9N7UIK2_PLEPL</name>
<protein>
    <submittedName>
        <fullName evidence="2">Uncharacterized protein</fullName>
    </submittedName>
</protein>
<evidence type="ECO:0000313" key="2">
    <source>
        <dbReference type="EMBL" id="CAB1431122.1"/>
    </source>
</evidence>